<evidence type="ECO:0000256" key="3">
    <source>
        <dbReference type="RuleBase" id="RU000363"/>
    </source>
</evidence>
<dbReference type="SUPFAM" id="SSF51735">
    <property type="entry name" value="NAD(P)-binding Rossmann-fold domains"/>
    <property type="match status" value="1"/>
</dbReference>
<gene>
    <name evidence="4" type="ORF">D7294_21045</name>
</gene>
<reference evidence="4 5" key="1">
    <citation type="journal article" date="2014" name="Int. J. Syst. Evol. Microbiol.">
        <title>Streptomyces hoynatensis sp. nov., isolated from deep marine sediment.</title>
        <authorList>
            <person name="Veyisoglu A."/>
            <person name="Sahin N."/>
        </authorList>
    </citation>
    <scope>NUCLEOTIDE SEQUENCE [LARGE SCALE GENOMIC DNA]</scope>
    <source>
        <strain evidence="4 5">KCTC 29097</strain>
    </source>
</reference>
<dbReference type="Gene3D" id="3.40.50.720">
    <property type="entry name" value="NAD(P)-binding Rossmann-like Domain"/>
    <property type="match status" value="1"/>
</dbReference>
<dbReference type="InterPro" id="IPR002347">
    <property type="entry name" value="SDR_fam"/>
</dbReference>
<dbReference type="EMBL" id="RBAL01000013">
    <property type="protein sequence ID" value="RKN39482.1"/>
    <property type="molecule type" value="Genomic_DNA"/>
</dbReference>
<keyword evidence="2" id="KW-0560">Oxidoreductase</keyword>
<dbReference type="PROSITE" id="PS00061">
    <property type="entry name" value="ADH_SHORT"/>
    <property type="match status" value="1"/>
</dbReference>
<name>A0A3A9YTS7_9ACTN</name>
<protein>
    <submittedName>
        <fullName evidence="4">SDR family oxidoreductase</fullName>
    </submittedName>
</protein>
<dbReference type="PRINTS" id="PR00080">
    <property type="entry name" value="SDRFAMILY"/>
</dbReference>
<dbReference type="FunFam" id="3.40.50.720:FF:000047">
    <property type="entry name" value="NADP-dependent L-serine/L-allo-threonine dehydrogenase"/>
    <property type="match status" value="1"/>
</dbReference>
<evidence type="ECO:0000256" key="2">
    <source>
        <dbReference type="ARBA" id="ARBA00023002"/>
    </source>
</evidence>
<dbReference type="RefSeq" id="WP_120682107.1">
    <property type="nucleotide sequence ID" value="NZ_RBAL01000013.1"/>
</dbReference>
<dbReference type="InterPro" id="IPR036291">
    <property type="entry name" value="NAD(P)-bd_dom_sf"/>
</dbReference>
<accession>A0A3A9YTS7</accession>
<dbReference type="PANTHER" id="PTHR44196">
    <property type="entry name" value="DEHYDROGENASE/REDUCTASE SDR FAMILY MEMBER 7B"/>
    <property type="match status" value="1"/>
</dbReference>
<dbReference type="Pfam" id="PF00106">
    <property type="entry name" value="adh_short"/>
    <property type="match status" value="1"/>
</dbReference>
<dbReference type="PANTHER" id="PTHR44196:SF1">
    <property type="entry name" value="DEHYDROGENASE_REDUCTASE SDR FAMILY MEMBER 7B"/>
    <property type="match status" value="1"/>
</dbReference>
<dbReference type="Proteomes" id="UP000272474">
    <property type="component" value="Unassembled WGS sequence"/>
</dbReference>
<keyword evidence="5" id="KW-1185">Reference proteome</keyword>
<dbReference type="GO" id="GO:0016616">
    <property type="term" value="F:oxidoreductase activity, acting on the CH-OH group of donors, NAD or NADP as acceptor"/>
    <property type="evidence" value="ECO:0007669"/>
    <property type="project" value="UniProtKB-ARBA"/>
</dbReference>
<dbReference type="PRINTS" id="PR00081">
    <property type="entry name" value="GDHRDH"/>
</dbReference>
<evidence type="ECO:0000313" key="4">
    <source>
        <dbReference type="EMBL" id="RKN39482.1"/>
    </source>
</evidence>
<dbReference type="OrthoDB" id="9775296at2"/>
<evidence type="ECO:0000256" key="1">
    <source>
        <dbReference type="ARBA" id="ARBA00006484"/>
    </source>
</evidence>
<comment type="caution">
    <text evidence="4">The sequence shown here is derived from an EMBL/GenBank/DDBJ whole genome shotgun (WGS) entry which is preliminary data.</text>
</comment>
<dbReference type="InterPro" id="IPR020904">
    <property type="entry name" value="Sc_DH/Rdtase_CS"/>
</dbReference>
<organism evidence="4 5">
    <name type="scientific">Streptomyces hoynatensis</name>
    <dbReference type="NCBI Taxonomy" id="1141874"/>
    <lineage>
        <taxon>Bacteria</taxon>
        <taxon>Bacillati</taxon>
        <taxon>Actinomycetota</taxon>
        <taxon>Actinomycetes</taxon>
        <taxon>Kitasatosporales</taxon>
        <taxon>Streptomycetaceae</taxon>
        <taxon>Streptomyces</taxon>
    </lineage>
</organism>
<proteinExistence type="inferred from homology"/>
<dbReference type="GO" id="GO:0016020">
    <property type="term" value="C:membrane"/>
    <property type="evidence" value="ECO:0007669"/>
    <property type="project" value="TreeGrafter"/>
</dbReference>
<evidence type="ECO:0000313" key="5">
    <source>
        <dbReference type="Proteomes" id="UP000272474"/>
    </source>
</evidence>
<sequence length="241" mass="25067">MTDRALVVITGASSGIGAAAARAFSAAGHPLLLLARRADRLAALGLPRARTAAVDVTDTAAVAAHLAAAEEEFGPTDLLINNAGLMSLAPVEELPAAHVQRMFDVNCVAPIQLARLVLPAMRARRGGTVMNIGSIAGATLYGDHTVYCGTKFALHAMTEGLRREMAPYDVRVLLISPGMVDTELLGSTGPGAVLDGYLDYKRSIGGGLAPEDIAAAMLHAYRLPQHLSLRQAVLAPTAQDA</sequence>
<dbReference type="CDD" id="cd05233">
    <property type="entry name" value="SDR_c"/>
    <property type="match status" value="1"/>
</dbReference>
<comment type="similarity">
    <text evidence="1 3">Belongs to the short-chain dehydrogenases/reductases (SDR) family.</text>
</comment>
<dbReference type="AlphaFoldDB" id="A0A3A9YTS7"/>